<dbReference type="PROSITE" id="PS50931">
    <property type="entry name" value="HTH_LYSR"/>
    <property type="match status" value="1"/>
</dbReference>
<dbReference type="InterPro" id="IPR036390">
    <property type="entry name" value="WH_DNA-bd_sf"/>
</dbReference>
<dbReference type="PANTHER" id="PTHR30346">
    <property type="entry name" value="TRANSCRIPTIONAL DUAL REGULATOR HCAR-RELATED"/>
    <property type="match status" value="1"/>
</dbReference>
<dbReference type="Gene3D" id="3.40.190.10">
    <property type="entry name" value="Periplasmic binding protein-like II"/>
    <property type="match status" value="2"/>
</dbReference>
<evidence type="ECO:0000256" key="4">
    <source>
        <dbReference type="ARBA" id="ARBA00023163"/>
    </source>
</evidence>
<keyword evidence="4" id="KW-0804">Transcription</keyword>
<dbReference type="PANTHER" id="PTHR30346:SF0">
    <property type="entry name" value="HCA OPERON TRANSCRIPTIONAL ACTIVATOR HCAR"/>
    <property type="match status" value="1"/>
</dbReference>
<dbReference type="GO" id="GO:0003700">
    <property type="term" value="F:DNA-binding transcription factor activity"/>
    <property type="evidence" value="ECO:0007669"/>
    <property type="project" value="InterPro"/>
</dbReference>
<dbReference type="GO" id="GO:0003677">
    <property type="term" value="F:DNA binding"/>
    <property type="evidence" value="ECO:0007669"/>
    <property type="project" value="UniProtKB-KW"/>
</dbReference>
<protein>
    <submittedName>
        <fullName evidence="6">LysR family transcriptional regulator</fullName>
    </submittedName>
</protein>
<evidence type="ECO:0000313" key="6">
    <source>
        <dbReference type="EMBL" id="GEO86996.1"/>
    </source>
</evidence>
<dbReference type="EMBL" id="BJZP01000028">
    <property type="protein sequence ID" value="GEO86996.1"/>
    <property type="molecule type" value="Genomic_DNA"/>
</dbReference>
<accession>A0A512HNH1</accession>
<evidence type="ECO:0000256" key="2">
    <source>
        <dbReference type="ARBA" id="ARBA00023015"/>
    </source>
</evidence>
<dbReference type="InterPro" id="IPR036388">
    <property type="entry name" value="WH-like_DNA-bd_sf"/>
</dbReference>
<dbReference type="Pfam" id="PF00126">
    <property type="entry name" value="HTH_1"/>
    <property type="match status" value="1"/>
</dbReference>
<dbReference type="OrthoDB" id="8679465at2"/>
<dbReference type="FunFam" id="1.10.10.10:FF:000001">
    <property type="entry name" value="LysR family transcriptional regulator"/>
    <property type="match status" value="1"/>
</dbReference>
<evidence type="ECO:0000256" key="3">
    <source>
        <dbReference type="ARBA" id="ARBA00023125"/>
    </source>
</evidence>
<dbReference type="GO" id="GO:0032993">
    <property type="term" value="C:protein-DNA complex"/>
    <property type="evidence" value="ECO:0007669"/>
    <property type="project" value="TreeGrafter"/>
</dbReference>
<dbReference type="AlphaFoldDB" id="A0A512HNH1"/>
<dbReference type="RefSeq" id="WP_147181861.1">
    <property type="nucleotide sequence ID" value="NZ_BJZP01000028.1"/>
</dbReference>
<dbReference type="Proteomes" id="UP000321717">
    <property type="component" value="Unassembled WGS sequence"/>
</dbReference>
<name>A0A512HNH1_9HYPH</name>
<reference evidence="6 7" key="1">
    <citation type="submission" date="2019-07" db="EMBL/GenBank/DDBJ databases">
        <title>Whole genome shotgun sequence of Rhizobium naphthalenivorans NBRC 107585.</title>
        <authorList>
            <person name="Hosoyama A."/>
            <person name="Uohara A."/>
            <person name="Ohji S."/>
            <person name="Ichikawa N."/>
        </authorList>
    </citation>
    <scope>NUCLEOTIDE SEQUENCE [LARGE SCALE GENOMIC DNA]</scope>
    <source>
        <strain evidence="6 7">NBRC 107585</strain>
    </source>
</reference>
<dbReference type="Pfam" id="PF03466">
    <property type="entry name" value="LysR_substrate"/>
    <property type="match status" value="1"/>
</dbReference>
<dbReference type="Gene3D" id="1.10.10.10">
    <property type="entry name" value="Winged helix-like DNA-binding domain superfamily/Winged helix DNA-binding domain"/>
    <property type="match status" value="1"/>
</dbReference>
<dbReference type="SUPFAM" id="SSF53850">
    <property type="entry name" value="Periplasmic binding protein-like II"/>
    <property type="match status" value="1"/>
</dbReference>
<organism evidence="6 7">
    <name type="scientific">Ciceribacter naphthalenivorans</name>
    <dbReference type="NCBI Taxonomy" id="1118451"/>
    <lineage>
        <taxon>Bacteria</taxon>
        <taxon>Pseudomonadati</taxon>
        <taxon>Pseudomonadota</taxon>
        <taxon>Alphaproteobacteria</taxon>
        <taxon>Hyphomicrobiales</taxon>
        <taxon>Rhizobiaceae</taxon>
        <taxon>Ciceribacter</taxon>
    </lineage>
</organism>
<feature type="domain" description="HTH lysR-type" evidence="5">
    <location>
        <begin position="3"/>
        <end position="61"/>
    </location>
</feature>
<evidence type="ECO:0000313" key="7">
    <source>
        <dbReference type="Proteomes" id="UP000321717"/>
    </source>
</evidence>
<dbReference type="SUPFAM" id="SSF46785">
    <property type="entry name" value="Winged helix' DNA-binding domain"/>
    <property type="match status" value="1"/>
</dbReference>
<keyword evidence="3" id="KW-0238">DNA-binding</keyword>
<evidence type="ECO:0000259" key="5">
    <source>
        <dbReference type="PROSITE" id="PS50931"/>
    </source>
</evidence>
<evidence type="ECO:0000256" key="1">
    <source>
        <dbReference type="ARBA" id="ARBA00009437"/>
    </source>
</evidence>
<proteinExistence type="inferred from homology"/>
<dbReference type="PRINTS" id="PR00039">
    <property type="entry name" value="HTHLYSR"/>
</dbReference>
<sequence length="314" mass="34684">MRFTLRQLEYFIAAGTTGSITQASERINISQPSISTAISQLEQELDVQLFVRHHAQGLSLTPAGRTMLLEAKRLVEQAESLYGVASEASEEVRGQLNVGCLTTLAPMILPELALSFTSAFPRTTIRPQADHQEFLLNGLRRANIDVAVTYDLQIPDDVEFTPLVDLPVHALVGETHPLARQSAVTLPELAELPMVFLDLPLSSEYFMALFMKDGLQPNIAFRLSHPDVIRTMVANGYGYTLANVTPRSDTALDGRKVTRVRLSGDHRPMTIGLATLKSLRKSRMLAAFSNHARSFISDAYIPGMIAPNMAQKRR</sequence>
<gene>
    <name evidence="6" type="ORF">RNA01_39280</name>
</gene>
<keyword evidence="7" id="KW-1185">Reference proteome</keyword>
<dbReference type="InterPro" id="IPR000847">
    <property type="entry name" value="LysR_HTH_N"/>
</dbReference>
<comment type="caution">
    <text evidence="6">The sequence shown here is derived from an EMBL/GenBank/DDBJ whole genome shotgun (WGS) entry which is preliminary data.</text>
</comment>
<comment type="similarity">
    <text evidence="1">Belongs to the LysR transcriptional regulatory family.</text>
</comment>
<keyword evidence="2" id="KW-0805">Transcription regulation</keyword>
<dbReference type="InterPro" id="IPR005119">
    <property type="entry name" value="LysR_subst-bd"/>
</dbReference>